<sequence length="149" mass="16363">MISRRDLMVAMVTTACTLGGLAIAEELPMMGSSVFDWNTVTVEPTEVGSVRSFFKVRTPTLEQLEVHVTTLNPGKSPHPPHRHPNEEMIIVREGTVEALINGEWKRVGPGSVIFFASNQLHGLRNVGTNPAVYHVINWKTAATPAETPH</sequence>
<dbReference type="RefSeq" id="WP_348263880.1">
    <property type="nucleotide sequence ID" value="NZ_CP121196.1"/>
</dbReference>
<dbReference type="GO" id="GO:0046872">
    <property type="term" value="F:metal ion binding"/>
    <property type="evidence" value="ECO:0007669"/>
    <property type="project" value="UniProtKB-KW"/>
</dbReference>
<dbReference type="AlphaFoldDB" id="A0AAU7DMU8"/>
<dbReference type="InterPro" id="IPR051610">
    <property type="entry name" value="GPI/OXD"/>
</dbReference>
<feature type="domain" description="Cupin type-2" evidence="2">
    <location>
        <begin position="68"/>
        <end position="136"/>
    </location>
</feature>
<dbReference type="InterPro" id="IPR014710">
    <property type="entry name" value="RmlC-like_jellyroll"/>
</dbReference>
<protein>
    <submittedName>
        <fullName evidence="3">Cupin domain-containing protein</fullName>
    </submittedName>
</protein>
<dbReference type="InterPro" id="IPR011051">
    <property type="entry name" value="RmlC_Cupin_sf"/>
</dbReference>
<evidence type="ECO:0000256" key="1">
    <source>
        <dbReference type="ARBA" id="ARBA00022723"/>
    </source>
</evidence>
<reference evidence="3" key="1">
    <citation type="submission" date="2023-03" db="EMBL/GenBank/DDBJ databases">
        <title>Edaphobacter sp.</title>
        <authorList>
            <person name="Huber K.J."/>
            <person name="Papendorf J."/>
            <person name="Pilke C."/>
            <person name="Bunk B."/>
            <person name="Sproeer C."/>
            <person name="Pester M."/>
        </authorList>
    </citation>
    <scope>NUCLEOTIDE SEQUENCE</scope>
    <source>
        <strain evidence="3">DSM 110680</strain>
    </source>
</reference>
<dbReference type="InterPro" id="IPR013096">
    <property type="entry name" value="Cupin_2"/>
</dbReference>
<organism evidence="3">
    <name type="scientific">Telmatobacter sp. DSM 110680</name>
    <dbReference type="NCBI Taxonomy" id="3036704"/>
    <lineage>
        <taxon>Bacteria</taxon>
        <taxon>Pseudomonadati</taxon>
        <taxon>Acidobacteriota</taxon>
        <taxon>Terriglobia</taxon>
        <taxon>Terriglobales</taxon>
        <taxon>Acidobacteriaceae</taxon>
        <taxon>Telmatobacter</taxon>
    </lineage>
</organism>
<dbReference type="SUPFAM" id="SSF51182">
    <property type="entry name" value="RmlC-like cupins"/>
    <property type="match status" value="1"/>
</dbReference>
<dbReference type="PANTHER" id="PTHR35848">
    <property type="entry name" value="OXALATE-BINDING PROTEIN"/>
    <property type="match status" value="1"/>
</dbReference>
<proteinExistence type="predicted"/>
<dbReference type="Gene3D" id="2.60.120.10">
    <property type="entry name" value="Jelly Rolls"/>
    <property type="match status" value="1"/>
</dbReference>
<dbReference type="Pfam" id="PF07883">
    <property type="entry name" value="Cupin_2"/>
    <property type="match status" value="1"/>
</dbReference>
<accession>A0AAU7DMU8</accession>
<evidence type="ECO:0000259" key="2">
    <source>
        <dbReference type="Pfam" id="PF07883"/>
    </source>
</evidence>
<dbReference type="EMBL" id="CP121196">
    <property type="protein sequence ID" value="XBH18654.1"/>
    <property type="molecule type" value="Genomic_DNA"/>
</dbReference>
<dbReference type="CDD" id="cd02209">
    <property type="entry name" value="cupin_XRE_C"/>
    <property type="match status" value="1"/>
</dbReference>
<dbReference type="PANTHER" id="PTHR35848:SF6">
    <property type="entry name" value="CUPIN TYPE-2 DOMAIN-CONTAINING PROTEIN"/>
    <property type="match status" value="1"/>
</dbReference>
<keyword evidence="1" id="KW-0479">Metal-binding</keyword>
<evidence type="ECO:0000313" key="3">
    <source>
        <dbReference type="EMBL" id="XBH18654.1"/>
    </source>
</evidence>
<gene>
    <name evidence="3" type="ORF">P8935_04800</name>
</gene>
<name>A0AAU7DMU8_9BACT</name>